<evidence type="ECO:0000256" key="2">
    <source>
        <dbReference type="ARBA" id="ARBA00022531"/>
    </source>
</evidence>
<dbReference type="AlphaFoldDB" id="A0A2N6KDL9"/>
<dbReference type="NCBIfam" id="TIGR03047">
    <property type="entry name" value="PS_II_psb28"/>
    <property type="match status" value="1"/>
</dbReference>
<comment type="caution">
    <text evidence="7">The sequence shown here is derived from an EMBL/GenBank/DDBJ whole genome shotgun (WGS) entry which is preliminary data.</text>
</comment>
<evidence type="ECO:0000256" key="6">
    <source>
        <dbReference type="RuleBase" id="RU003509"/>
    </source>
</evidence>
<evidence type="ECO:0000256" key="4">
    <source>
        <dbReference type="ARBA" id="ARBA00023276"/>
    </source>
</evidence>
<keyword evidence="4 5" id="KW-0604">Photosystem II</keyword>
<dbReference type="InterPro" id="IPR038676">
    <property type="entry name" value="Psb28_c1_sf"/>
</dbReference>
<comment type="subcellular location">
    <subcellularLocation>
        <location evidence="5">Cellular thylakoid membrane</location>
        <topology evidence="5">Peripheral membrane protein</topology>
        <orientation evidence="5">Cytoplasmic side</orientation>
    </subcellularLocation>
    <subcellularLocation>
        <location evidence="1">Membrane</location>
        <topology evidence="1">Peripheral membrane protein</topology>
    </subcellularLocation>
</comment>
<comment type="similarity">
    <text evidence="5 6">Belongs to the Psb28 family.</text>
</comment>
<reference evidence="7 8" key="1">
    <citation type="submission" date="2017-07" db="EMBL/GenBank/DDBJ databases">
        <title>Genomes of Fischerella (Mastigocladus) sp. strains.</title>
        <authorList>
            <person name="Miller S.R."/>
        </authorList>
    </citation>
    <scope>NUCLEOTIDE SEQUENCE [LARGE SCALE GENOMIC DNA]</scope>
    <source>
        <strain evidence="7 8">CCMEE 5268</strain>
    </source>
</reference>
<proteinExistence type="inferred from homology"/>
<evidence type="ECO:0000313" key="7">
    <source>
        <dbReference type="EMBL" id="PLZ96966.1"/>
    </source>
</evidence>
<dbReference type="GO" id="GO:0015979">
    <property type="term" value="P:photosynthesis"/>
    <property type="evidence" value="ECO:0007669"/>
    <property type="project" value="UniProtKB-UniRule"/>
</dbReference>
<dbReference type="GeneID" id="35798296"/>
<dbReference type="PANTHER" id="PTHR34963">
    <property type="match status" value="1"/>
</dbReference>
<keyword evidence="3 5" id="KW-0472">Membrane</keyword>
<dbReference type="Proteomes" id="UP000235025">
    <property type="component" value="Unassembled WGS sequence"/>
</dbReference>
<accession>A0A2N6KDL9</accession>
<dbReference type="PANTHER" id="PTHR34963:SF2">
    <property type="entry name" value="PHOTOSYSTEM II REACTION CENTER PSB28 PROTEIN, CHLOROPLASTIC"/>
    <property type="match status" value="1"/>
</dbReference>
<name>A0A2N6KDL9_9CYAN</name>
<dbReference type="RefSeq" id="WP_009455381.1">
    <property type="nucleotide sequence ID" value="NZ_NMQA01000200.1"/>
</dbReference>
<evidence type="ECO:0000256" key="1">
    <source>
        <dbReference type="ARBA" id="ARBA00004170"/>
    </source>
</evidence>
<evidence type="ECO:0000313" key="8">
    <source>
        <dbReference type="Proteomes" id="UP000235025"/>
    </source>
</evidence>
<gene>
    <name evidence="5" type="primary">psb28</name>
    <name evidence="7" type="ORF">CEN50_16845</name>
</gene>
<dbReference type="Pfam" id="PF03912">
    <property type="entry name" value="Psb28"/>
    <property type="match status" value="1"/>
</dbReference>
<dbReference type="InterPro" id="IPR005610">
    <property type="entry name" value="PSII_Psb28_class-1"/>
</dbReference>
<organism evidence="7 8">
    <name type="scientific">Fischerella thermalis CCMEE 5268</name>
    <dbReference type="NCBI Taxonomy" id="2019662"/>
    <lineage>
        <taxon>Bacteria</taxon>
        <taxon>Bacillati</taxon>
        <taxon>Cyanobacteriota</taxon>
        <taxon>Cyanophyceae</taxon>
        <taxon>Nostocales</taxon>
        <taxon>Hapalosiphonaceae</taxon>
        <taxon>Fischerella</taxon>
    </lineage>
</organism>
<evidence type="ECO:0000256" key="5">
    <source>
        <dbReference type="HAMAP-Rule" id="MF_01370"/>
    </source>
</evidence>
<dbReference type="HAMAP" id="MF_01370">
    <property type="entry name" value="PSII_Psb28"/>
    <property type="match status" value="1"/>
</dbReference>
<dbReference type="Gene3D" id="2.40.30.220">
    <property type="entry name" value="Photosystem II Psb28"/>
    <property type="match status" value="1"/>
</dbReference>
<comment type="subunit">
    <text evidence="5">Part of the photosystem II complex.</text>
</comment>
<dbReference type="GO" id="GO:0031676">
    <property type="term" value="C:plasma membrane-derived thylakoid membrane"/>
    <property type="evidence" value="ECO:0007669"/>
    <property type="project" value="UniProtKB-SubCell"/>
</dbReference>
<sequence length="111" mass="12767">MAKIQFSKGIDEEVIPEVRLTRSRTGDSGTATFIFQNPKALDSGNTEDITGMYMIDEEGEIVTREVKGRFVNGKPEALEAVYLMKSKEQWDRFMRFMQRYAEENDLGFNKS</sequence>
<dbReference type="EMBL" id="NMQA01000200">
    <property type="protein sequence ID" value="PLZ96966.1"/>
    <property type="molecule type" value="Genomic_DNA"/>
</dbReference>
<keyword evidence="2 5" id="KW-0602">Photosynthesis</keyword>
<dbReference type="GO" id="GO:0009654">
    <property type="term" value="C:photosystem II oxygen evolving complex"/>
    <property type="evidence" value="ECO:0007669"/>
    <property type="project" value="InterPro"/>
</dbReference>
<evidence type="ECO:0000256" key="3">
    <source>
        <dbReference type="ARBA" id="ARBA00023136"/>
    </source>
</evidence>
<keyword evidence="5" id="KW-0793">Thylakoid</keyword>
<protein>
    <recommendedName>
        <fullName evidence="5 6">Photosystem II reaction center Psb28 protein</fullName>
    </recommendedName>
    <alternativeName>
        <fullName evidence="5">Photosystem II 13 kDa protein</fullName>
    </alternativeName>
    <alternativeName>
        <fullName evidence="5">Photosystem II reaction center W protein</fullName>
    </alternativeName>
</protein>